<reference evidence="2 3" key="1">
    <citation type="submission" date="2019-05" db="EMBL/GenBank/DDBJ databases">
        <title>Another draft genome of Portunus trituberculatus and its Hox gene families provides insights of decapod evolution.</title>
        <authorList>
            <person name="Jeong J.-H."/>
            <person name="Song I."/>
            <person name="Kim S."/>
            <person name="Choi T."/>
            <person name="Kim D."/>
            <person name="Ryu S."/>
            <person name="Kim W."/>
        </authorList>
    </citation>
    <scope>NUCLEOTIDE SEQUENCE [LARGE SCALE GENOMIC DNA]</scope>
    <source>
        <tissue evidence="2">Muscle</tissue>
    </source>
</reference>
<sequence>MSHAPLEVKSCSVLCLRSKVAMIAKPRMGGGPGEESKERRSESHEVLTGNVYLSLRDVKNRNGWKVVA</sequence>
<evidence type="ECO:0000313" key="2">
    <source>
        <dbReference type="EMBL" id="MPC17901.1"/>
    </source>
</evidence>
<dbReference type="AlphaFoldDB" id="A0A5B7D9B2"/>
<evidence type="ECO:0000256" key="1">
    <source>
        <dbReference type="SAM" id="MobiDB-lite"/>
    </source>
</evidence>
<protein>
    <submittedName>
        <fullName evidence="2">Uncharacterized protein</fullName>
    </submittedName>
</protein>
<feature type="region of interest" description="Disordered" evidence="1">
    <location>
        <begin position="25"/>
        <end position="44"/>
    </location>
</feature>
<keyword evidence="3" id="KW-1185">Reference proteome</keyword>
<dbReference type="Proteomes" id="UP000324222">
    <property type="component" value="Unassembled WGS sequence"/>
</dbReference>
<evidence type="ECO:0000313" key="3">
    <source>
        <dbReference type="Proteomes" id="UP000324222"/>
    </source>
</evidence>
<feature type="compositionally biased region" description="Basic and acidic residues" evidence="1">
    <location>
        <begin position="34"/>
        <end position="44"/>
    </location>
</feature>
<organism evidence="2 3">
    <name type="scientific">Portunus trituberculatus</name>
    <name type="common">Swimming crab</name>
    <name type="synonym">Neptunus trituberculatus</name>
    <dbReference type="NCBI Taxonomy" id="210409"/>
    <lineage>
        <taxon>Eukaryota</taxon>
        <taxon>Metazoa</taxon>
        <taxon>Ecdysozoa</taxon>
        <taxon>Arthropoda</taxon>
        <taxon>Crustacea</taxon>
        <taxon>Multicrustacea</taxon>
        <taxon>Malacostraca</taxon>
        <taxon>Eumalacostraca</taxon>
        <taxon>Eucarida</taxon>
        <taxon>Decapoda</taxon>
        <taxon>Pleocyemata</taxon>
        <taxon>Brachyura</taxon>
        <taxon>Eubrachyura</taxon>
        <taxon>Portunoidea</taxon>
        <taxon>Portunidae</taxon>
        <taxon>Portuninae</taxon>
        <taxon>Portunus</taxon>
    </lineage>
</organism>
<proteinExistence type="predicted"/>
<name>A0A5B7D9B2_PORTR</name>
<comment type="caution">
    <text evidence="2">The sequence shown here is derived from an EMBL/GenBank/DDBJ whole genome shotgun (WGS) entry which is preliminary data.</text>
</comment>
<gene>
    <name evidence="2" type="ORF">E2C01_010771</name>
</gene>
<dbReference type="EMBL" id="VSRR010000629">
    <property type="protein sequence ID" value="MPC17901.1"/>
    <property type="molecule type" value="Genomic_DNA"/>
</dbReference>
<accession>A0A5B7D9B2</accession>